<dbReference type="AlphaFoldDB" id="A0A0V8JGE0"/>
<dbReference type="Gene3D" id="3.30.310.50">
    <property type="entry name" value="Alpha-D-phosphohexomutase, C-terminal domain"/>
    <property type="match status" value="1"/>
</dbReference>
<dbReference type="SUPFAM" id="SSF53738">
    <property type="entry name" value="Phosphoglucomutase, first 3 domains"/>
    <property type="match status" value="1"/>
</dbReference>
<dbReference type="SUPFAM" id="SSF55957">
    <property type="entry name" value="Phosphoglucomutase, C-terminal domain"/>
    <property type="match status" value="1"/>
</dbReference>
<dbReference type="InterPro" id="IPR005835">
    <property type="entry name" value="NTP_transferase_dom"/>
</dbReference>
<dbReference type="Gene3D" id="3.40.120.10">
    <property type="entry name" value="Alpha-D-Glucose-1,6-Bisphosphate, subunit A, domain 3"/>
    <property type="match status" value="3"/>
</dbReference>
<dbReference type="EMBL" id="LNQN01000001">
    <property type="protein sequence ID" value="KSU85760.1"/>
    <property type="molecule type" value="Genomic_DNA"/>
</dbReference>
<keyword evidence="4" id="KW-0396">Initiation factor</keyword>
<accession>A0A0V8JGE0</accession>
<comment type="subcellular location">
    <subcellularLocation>
        <location evidence="1">Cytoplasm</location>
        <location evidence="1">Cytosol</location>
    </subcellularLocation>
</comment>
<evidence type="ECO:0000259" key="6">
    <source>
        <dbReference type="Pfam" id="PF00483"/>
    </source>
</evidence>
<feature type="domain" description="Nucleotidyl transferase" evidence="6">
    <location>
        <begin position="2"/>
        <end position="232"/>
    </location>
</feature>
<dbReference type="InterPro" id="IPR056764">
    <property type="entry name" value="LbH_EIF2B3/5"/>
</dbReference>
<comment type="similarity">
    <text evidence="2">Belongs to the phosphohexose mutase family.</text>
</comment>
<evidence type="ECO:0000256" key="1">
    <source>
        <dbReference type="ARBA" id="ARBA00004514"/>
    </source>
</evidence>
<feature type="domain" description="EIF2B subunit epsilon/gamma LbH" evidence="8">
    <location>
        <begin position="248"/>
        <end position="350"/>
    </location>
</feature>
<feature type="domain" description="Alpha-D-phosphohexomutase alpha/beta/alpha" evidence="7">
    <location>
        <begin position="382"/>
        <end position="513"/>
    </location>
</feature>
<keyword evidence="5" id="KW-0648">Protein biosynthesis</keyword>
<dbReference type="GO" id="GO:0016868">
    <property type="term" value="F:intramolecular phosphotransferase activity"/>
    <property type="evidence" value="ECO:0007669"/>
    <property type="project" value="InterPro"/>
</dbReference>
<dbReference type="Gene3D" id="3.90.550.10">
    <property type="entry name" value="Spore Coat Polysaccharide Biosynthesis Protein SpsA, Chain A"/>
    <property type="match status" value="1"/>
</dbReference>
<evidence type="ECO:0000259" key="8">
    <source>
        <dbReference type="Pfam" id="PF25084"/>
    </source>
</evidence>
<evidence type="ECO:0000256" key="2">
    <source>
        <dbReference type="ARBA" id="ARBA00010231"/>
    </source>
</evidence>
<dbReference type="InterPro" id="IPR050486">
    <property type="entry name" value="Mannose-1P_guanyltransferase"/>
</dbReference>
<gene>
    <name evidence="9" type="ORF">AS030_09755</name>
</gene>
<dbReference type="InterPro" id="IPR016055">
    <property type="entry name" value="A-D-PHexomutase_a/b/a-I/II/III"/>
</dbReference>
<name>A0A0V8JGE0_9BACL</name>
<proteinExistence type="inferred from homology"/>
<evidence type="ECO:0000313" key="10">
    <source>
        <dbReference type="Proteomes" id="UP000054099"/>
    </source>
</evidence>
<dbReference type="PANTHER" id="PTHR22572">
    <property type="entry name" value="SUGAR-1-PHOSPHATE GUANYL TRANSFERASE"/>
    <property type="match status" value="1"/>
</dbReference>
<evidence type="ECO:0000256" key="5">
    <source>
        <dbReference type="ARBA" id="ARBA00022917"/>
    </source>
</evidence>
<dbReference type="OrthoDB" id="9801899at2"/>
<dbReference type="Proteomes" id="UP000054099">
    <property type="component" value="Unassembled WGS sequence"/>
</dbReference>
<reference evidence="9 10" key="1">
    <citation type="journal article" date="2014" name="Antonie Van Leeuwenhoek">
        <title>Fictibacillus enclensis sp. nov., isolated from marine sediment.</title>
        <authorList>
            <person name="Dastager S.G."/>
            <person name="Mawlankar R."/>
            <person name="Srinivasan K."/>
            <person name="Tang S.K."/>
            <person name="Lee J.C."/>
            <person name="Ramana V.V."/>
            <person name="Shouche Y.S."/>
        </authorList>
    </citation>
    <scope>NUCLEOTIDE SEQUENCE [LARGE SCALE GENOMIC DNA]</scope>
    <source>
        <strain evidence="9 10">NIO-1003</strain>
    </source>
</reference>
<dbReference type="Pfam" id="PF02878">
    <property type="entry name" value="PGM_PMM_I"/>
    <property type="match status" value="1"/>
</dbReference>
<dbReference type="InterPro" id="IPR029044">
    <property type="entry name" value="Nucleotide-diphossugar_trans"/>
</dbReference>
<keyword evidence="10" id="KW-1185">Reference proteome</keyword>
<dbReference type="CDD" id="cd04181">
    <property type="entry name" value="NTP_transferase"/>
    <property type="match status" value="1"/>
</dbReference>
<comment type="caution">
    <text evidence="9">The sequence shown here is derived from an EMBL/GenBank/DDBJ whole genome shotgun (WGS) entry which is preliminary data.</text>
</comment>
<dbReference type="Gene3D" id="2.160.10.10">
    <property type="entry name" value="Hexapeptide repeat proteins"/>
    <property type="match status" value="2"/>
</dbReference>
<evidence type="ECO:0000256" key="3">
    <source>
        <dbReference type="ARBA" id="ARBA00022490"/>
    </source>
</evidence>
<evidence type="ECO:0008006" key="11">
    <source>
        <dbReference type="Google" id="ProtNLM"/>
    </source>
</evidence>
<organism evidence="9 10">
    <name type="scientific">Fictibacillus enclensis</name>
    <dbReference type="NCBI Taxonomy" id="1017270"/>
    <lineage>
        <taxon>Bacteria</taxon>
        <taxon>Bacillati</taxon>
        <taxon>Bacillota</taxon>
        <taxon>Bacilli</taxon>
        <taxon>Bacillales</taxon>
        <taxon>Fictibacillaceae</taxon>
        <taxon>Fictibacillus</taxon>
    </lineage>
</organism>
<dbReference type="RefSeq" id="WP_061971065.1">
    <property type="nucleotide sequence ID" value="NZ_FMAV01000001.1"/>
</dbReference>
<dbReference type="Pfam" id="PF00483">
    <property type="entry name" value="NTP_transferase"/>
    <property type="match status" value="1"/>
</dbReference>
<protein>
    <recommendedName>
        <fullName evidence="11">Nucleoside-diphosphate-sugar pyrophosphorylase</fullName>
    </recommendedName>
</protein>
<dbReference type="InterPro" id="IPR011004">
    <property type="entry name" value="Trimer_LpxA-like_sf"/>
</dbReference>
<evidence type="ECO:0000259" key="7">
    <source>
        <dbReference type="Pfam" id="PF02878"/>
    </source>
</evidence>
<keyword evidence="3" id="KW-0963">Cytoplasm</keyword>
<dbReference type="Pfam" id="PF25084">
    <property type="entry name" value="LbH_EIF2B"/>
    <property type="match status" value="1"/>
</dbReference>
<evidence type="ECO:0000313" key="9">
    <source>
        <dbReference type="EMBL" id="KSU85760.1"/>
    </source>
</evidence>
<dbReference type="InterPro" id="IPR005844">
    <property type="entry name" value="A-D-PHexomutase_a/b/a-I"/>
</dbReference>
<dbReference type="SUPFAM" id="SSF53448">
    <property type="entry name" value="Nucleotide-diphospho-sugar transferases"/>
    <property type="match status" value="1"/>
</dbReference>
<sequence length="803" mass="89861">MKGVIMAGGKGTRLRPLTCNLPKPMVPLLHKPVMEYSIELLKKYGITDIAVTLHYMPEAIKNYFGDGSDFGVNLHYFEETTPLGTAGSIKNAEEFLDERFIVISGDALTDFDLSKGINYHAEKDSLVTIFMKQVESPLEYGVIMTNQDGEIIRFLEKPSWSEVFSDTVNTGIYVLEPEIFNYMEKDVQTDFSKDLFPLLMKEGRPLYGFPADGYWSDIGSLQQYRQSHRDMLDGEVNLPFSGHEIDKGIWVGNNVVIEDGAKLESPVHIADGAVIRSGADVKSYTVIGRNNVISSQASLKKSILWHDVYVGSDCELRGATLANGIMVEQGATIYEHAVVGNHCKIGKRSTLKPEVKIWPEKEIYDEALVHTSLIWGRKATKSLFGGRGVSGIANVEITPDYIARLASAYGAVLPHGCHIAIASDSHSFSELIKGAFIQGLLSSGINTCDTSPTVAPVVRFAIEEDNLQGGVYIRFSNRGGEKQVFIEFYDHKGLPIHPDLERKIENAYWQEDYRRAAFDMIGKGTHNNFKNEEYIEALLHTVNTKRIKNSKFRIVVNYNHQPYLSFIPILFNKLDCEFLTVPSQTGAEEMASFVRVTNANLGILVGEAGETLSLITESGKLLDEETMLSLYVLVTFYEGKQNEMAIPIYGSSDLDSLAGRLNGRLIRTKANPRSIMEVGSGVMNFQYDAQYALIHILEMMATQQISLSELVDLLPNVNMLREYVPCPWDKKGKVMRRLMEDIRDNNVELVDGIKVFHPEGGWTLILPDVEQPIFTVYSQGSDMDQAKEAAAEFINKIRQYQQV</sequence>
<dbReference type="SUPFAM" id="SSF51161">
    <property type="entry name" value="Trimeric LpxA-like enzymes"/>
    <property type="match status" value="1"/>
</dbReference>
<evidence type="ECO:0000256" key="4">
    <source>
        <dbReference type="ARBA" id="ARBA00022540"/>
    </source>
</evidence>
<dbReference type="InterPro" id="IPR036900">
    <property type="entry name" value="A-D-PHexomutase_C_sf"/>
</dbReference>
<dbReference type="GO" id="GO:0005975">
    <property type="term" value="P:carbohydrate metabolic process"/>
    <property type="evidence" value="ECO:0007669"/>
    <property type="project" value="InterPro"/>
</dbReference>